<dbReference type="AlphaFoldDB" id="A0A0M2JUR0"/>
<comment type="caution">
    <text evidence="1">The sequence shown here is derived from an EMBL/GenBank/DDBJ whole genome shotgun (WGS) entry which is preliminary data.</text>
</comment>
<gene>
    <name evidence="1" type="ORF">WN67_28450</name>
</gene>
<organism evidence="1 2">
    <name type="scientific">Mycolicibacterium obuense</name>
    <dbReference type="NCBI Taxonomy" id="1807"/>
    <lineage>
        <taxon>Bacteria</taxon>
        <taxon>Bacillati</taxon>
        <taxon>Actinomycetota</taxon>
        <taxon>Actinomycetes</taxon>
        <taxon>Mycobacteriales</taxon>
        <taxon>Mycobacteriaceae</taxon>
        <taxon>Mycolicibacterium</taxon>
    </lineage>
</organism>
<evidence type="ECO:0000313" key="2">
    <source>
        <dbReference type="Proteomes" id="UP000034150"/>
    </source>
</evidence>
<keyword evidence="2" id="KW-1185">Reference proteome</keyword>
<protein>
    <recommendedName>
        <fullName evidence="3">Sigma-70, region 4</fullName>
    </recommendedName>
</protein>
<sequence>MGANARLVESLIGRRWVVMQAAREAGASWSQIGEALGMSKQGAQDSYRRAIERQERYVSKFHDTARGRAAL</sequence>
<dbReference type="Proteomes" id="UP000034150">
    <property type="component" value="Unassembled WGS sequence"/>
</dbReference>
<evidence type="ECO:0000313" key="1">
    <source>
        <dbReference type="EMBL" id="KKE98593.1"/>
    </source>
</evidence>
<dbReference type="EMBL" id="LAUZ02000152">
    <property type="protein sequence ID" value="KKE98593.1"/>
    <property type="molecule type" value="Genomic_DNA"/>
</dbReference>
<dbReference type="SUPFAM" id="SSF88659">
    <property type="entry name" value="Sigma3 and sigma4 domains of RNA polymerase sigma factors"/>
    <property type="match status" value="1"/>
</dbReference>
<reference evidence="1 2" key="1">
    <citation type="journal article" date="2015" name="Genome Announc.">
        <title>Draft Genome Sequence of Mycobacterium obuense Strain UC1, Isolated from Patient Sputum.</title>
        <authorList>
            <person name="Greninger A.L."/>
            <person name="Cunningham G."/>
            <person name="Hsu E.D."/>
            <person name="Yu J.M."/>
            <person name="Chiu C.Y."/>
            <person name="Miller S."/>
        </authorList>
    </citation>
    <scope>NUCLEOTIDE SEQUENCE [LARGE SCALE GENOMIC DNA]</scope>
    <source>
        <strain evidence="1 2">UC1</strain>
    </source>
</reference>
<dbReference type="InterPro" id="IPR013324">
    <property type="entry name" value="RNA_pol_sigma_r3/r4-like"/>
</dbReference>
<dbReference type="PATRIC" id="fig|1807.13.peg.6103"/>
<proteinExistence type="predicted"/>
<evidence type="ECO:0008006" key="3">
    <source>
        <dbReference type="Google" id="ProtNLM"/>
    </source>
</evidence>
<accession>A0A0M2JUR0</accession>
<name>A0A0M2JUR0_9MYCO</name>